<evidence type="ECO:0000313" key="4">
    <source>
        <dbReference type="EMBL" id="GIG17581.1"/>
    </source>
</evidence>
<evidence type="ECO:0008006" key="6">
    <source>
        <dbReference type="Google" id="ProtNLM"/>
    </source>
</evidence>
<feature type="region of interest" description="Disordered" evidence="2">
    <location>
        <begin position="1"/>
        <end position="29"/>
    </location>
</feature>
<dbReference type="AlphaFoldDB" id="A0A8J3PH83"/>
<keyword evidence="3" id="KW-1133">Transmembrane helix</keyword>
<evidence type="ECO:0000313" key="5">
    <source>
        <dbReference type="Proteomes" id="UP000660339"/>
    </source>
</evidence>
<dbReference type="RefSeq" id="WP_239086876.1">
    <property type="nucleotide sequence ID" value="NZ_BAAATT010000037.1"/>
</dbReference>
<dbReference type="Proteomes" id="UP000660339">
    <property type="component" value="Unassembled WGS sequence"/>
</dbReference>
<keyword evidence="5" id="KW-1185">Reference proteome</keyword>
<name>A0A8J3PH83_9ACTN</name>
<dbReference type="InterPro" id="IPR042001">
    <property type="entry name" value="Sortase_F"/>
</dbReference>
<accession>A0A8J3PH83</accession>
<feature type="transmembrane region" description="Helical" evidence="3">
    <location>
        <begin position="63"/>
        <end position="84"/>
    </location>
</feature>
<evidence type="ECO:0000256" key="2">
    <source>
        <dbReference type="SAM" id="MobiDB-lite"/>
    </source>
</evidence>
<dbReference type="Gene3D" id="2.40.260.10">
    <property type="entry name" value="Sortase"/>
    <property type="match status" value="1"/>
</dbReference>
<dbReference type="Pfam" id="PF04203">
    <property type="entry name" value="Sortase"/>
    <property type="match status" value="1"/>
</dbReference>
<dbReference type="InterPro" id="IPR023365">
    <property type="entry name" value="Sortase_dom-sf"/>
</dbReference>
<comment type="caution">
    <text evidence="4">The sequence shown here is derived from an EMBL/GenBank/DDBJ whole genome shotgun (WGS) entry which is preliminary data.</text>
</comment>
<evidence type="ECO:0000256" key="3">
    <source>
        <dbReference type="SAM" id="Phobius"/>
    </source>
</evidence>
<evidence type="ECO:0000256" key="1">
    <source>
        <dbReference type="ARBA" id="ARBA00022801"/>
    </source>
</evidence>
<dbReference type="GO" id="GO:0016787">
    <property type="term" value="F:hydrolase activity"/>
    <property type="evidence" value="ECO:0007669"/>
    <property type="project" value="UniProtKB-KW"/>
</dbReference>
<dbReference type="SUPFAM" id="SSF63817">
    <property type="entry name" value="Sortase"/>
    <property type="match status" value="1"/>
</dbReference>
<dbReference type="NCBIfam" id="NF033748">
    <property type="entry name" value="class_F_sortase"/>
    <property type="match status" value="1"/>
</dbReference>
<dbReference type="CDD" id="cd05829">
    <property type="entry name" value="Sortase_F"/>
    <property type="match status" value="1"/>
</dbReference>
<proteinExistence type="predicted"/>
<reference evidence="4" key="1">
    <citation type="submission" date="2021-01" db="EMBL/GenBank/DDBJ databases">
        <title>Whole genome shotgun sequence of Catellatospora methionotrophica NBRC 14553.</title>
        <authorList>
            <person name="Komaki H."/>
            <person name="Tamura T."/>
        </authorList>
    </citation>
    <scope>NUCLEOTIDE SEQUENCE</scope>
    <source>
        <strain evidence="4">NBRC 14553</strain>
    </source>
</reference>
<dbReference type="EMBL" id="BONJ01000032">
    <property type="protein sequence ID" value="GIG17581.1"/>
    <property type="molecule type" value="Genomic_DNA"/>
</dbReference>
<sequence>MATTAPEPASDPVTGPATVPGHEPVPDDQPRAAAAIGVEPLTAVDLAPSHGRHRGKARAGRRAVLTLAGAALAGIGLVAAAFLITPAGPPQPADDAAGRYQLVDMDRRPDARGIRPLDRSAPVRVRIPSIQVDAVVVTVGTNLDGSLQVPELKHPDLTGWYRYGPSPGERGNAVIVGHVDTRTSGPAVFFQLGSLKPGTKIEVQRLDGSLATFTVDVVKSFPKDDFPAHRVYGATDDMGLRLVTCGPPYDRTDRNYLNNIVVFATLTKTRPAKPS</sequence>
<gene>
    <name evidence="4" type="ORF">Cme02nite_59130</name>
</gene>
<dbReference type="InterPro" id="IPR005754">
    <property type="entry name" value="Sortase"/>
</dbReference>
<keyword evidence="3" id="KW-0812">Transmembrane</keyword>
<keyword evidence="1" id="KW-0378">Hydrolase</keyword>
<protein>
    <recommendedName>
        <fullName evidence="6">Sortase family protein</fullName>
    </recommendedName>
</protein>
<keyword evidence="3" id="KW-0472">Membrane</keyword>
<organism evidence="4 5">
    <name type="scientific">Catellatospora methionotrophica</name>
    <dbReference type="NCBI Taxonomy" id="121620"/>
    <lineage>
        <taxon>Bacteria</taxon>
        <taxon>Bacillati</taxon>
        <taxon>Actinomycetota</taxon>
        <taxon>Actinomycetes</taxon>
        <taxon>Micromonosporales</taxon>
        <taxon>Micromonosporaceae</taxon>
        <taxon>Catellatospora</taxon>
    </lineage>
</organism>